<dbReference type="OrthoDB" id="9776786at2"/>
<dbReference type="SMART" id="SM00062">
    <property type="entry name" value="PBPb"/>
    <property type="match status" value="1"/>
</dbReference>
<accession>G9WGU2</accession>
<keyword evidence="2 3" id="KW-0732">Signal</keyword>
<dbReference type="STRING" id="336988.NT96_06990"/>
<feature type="domain" description="Solute-binding protein family 3/N-terminal" evidence="4">
    <location>
        <begin position="36"/>
        <end position="281"/>
    </location>
</feature>
<dbReference type="Gene3D" id="3.40.190.10">
    <property type="entry name" value="Periplasmic binding protein-like II"/>
    <property type="match status" value="2"/>
</dbReference>
<dbReference type="eggNOG" id="COG3221">
    <property type="taxonomic scope" value="Bacteria"/>
</dbReference>
<organism evidence="5 6">
    <name type="scientific">Oenococcus kitaharae DSM 17330</name>
    <dbReference type="NCBI Taxonomy" id="1045004"/>
    <lineage>
        <taxon>Bacteria</taxon>
        <taxon>Bacillati</taxon>
        <taxon>Bacillota</taxon>
        <taxon>Bacilli</taxon>
        <taxon>Lactobacillales</taxon>
        <taxon>Lactobacillaceae</taxon>
        <taxon>Oenococcus</taxon>
    </lineage>
</organism>
<evidence type="ECO:0000313" key="5">
    <source>
        <dbReference type="EMBL" id="EHN59350.1"/>
    </source>
</evidence>
<reference evidence="5 6" key="1">
    <citation type="journal article" date="2012" name="PLoS ONE">
        <title>Functional divergence in the genus oenococcus as predicted by genome sequencing of the newly-described species, Oenococcus kitaharae.</title>
        <authorList>
            <person name="Borneman A.R."/>
            <person name="McCarthy J.M."/>
            <person name="Chambers P.J."/>
            <person name="Bartowsky E.J."/>
        </authorList>
    </citation>
    <scope>NUCLEOTIDE SEQUENCE [LARGE SCALE GENOMIC DNA]</scope>
    <source>
        <strain evidence="6">DSM17330</strain>
    </source>
</reference>
<dbReference type="GO" id="GO:0055085">
    <property type="term" value="P:transmembrane transport"/>
    <property type="evidence" value="ECO:0007669"/>
    <property type="project" value="InterPro"/>
</dbReference>
<sequence length="305" mass="33327">MRKIITFIGSLLLAAGLIVSLPASPASAAQSRNPKTIRVGFVPSENASTMQARAIPLGKMLSKRLGKKVQVTVSTDYNSIVEALGSGKIDVGFLPPASYVQAHKQYGSKVLLQVVRNGINHDGSNQKKMVSWYRSLILVRKDSNIKSLKDLEGKNIAVQDSTSSSGYIFPIYYLNAKGIDVVKNAHLVTVKGHDQGVLALANKQADAAFVYQDARNLVKSDVPNIFKDTRILAQTMKIPNDTITVRKTLSSSLDQKISKAFMQIVKTKKGKKLVENLYGIAGFERSKNSNFNVVRKAYNSITQGN</sequence>
<gene>
    <name evidence="5" type="ORF">OKIT_1267</name>
</gene>
<feature type="chain" id="PRO_5003527451" evidence="3">
    <location>
        <begin position="29"/>
        <end position="305"/>
    </location>
</feature>
<dbReference type="Proteomes" id="UP000004959">
    <property type="component" value="Chromosome"/>
</dbReference>
<evidence type="ECO:0000256" key="3">
    <source>
        <dbReference type="SAM" id="SignalP"/>
    </source>
</evidence>
<dbReference type="RefSeq" id="WP_007746218.1">
    <property type="nucleotide sequence ID" value="NZ_CM001398.1"/>
</dbReference>
<dbReference type="SUPFAM" id="SSF53850">
    <property type="entry name" value="Periplasmic binding protein-like II"/>
    <property type="match status" value="1"/>
</dbReference>
<dbReference type="PANTHER" id="PTHR35841">
    <property type="entry name" value="PHOSPHONATES-BINDING PERIPLASMIC PROTEIN"/>
    <property type="match status" value="1"/>
</dbReference>
<dbReference type="InterPro" id="IPR001638">
    <property type="entry name" value="Solute-binding_3/MltF_N"/>
</dbReference>
<protein>
    <submittedName>
        <fullName evidence="5">Phosphonate ABC transporter phosphate-binding periplasmic component</fullName>
    </submittedName>
</protein>
<evidence type="ECO:0000256" key="2">
    <source>
        <dbReference type="ARBA" id="ARBA00022729"/>
    </source>
</evidence>
<dbReference type="InterPro" id="IPR005770">
    <property type="entry name" value="PhnD"/>
</dbReference>
<proteinExistence type="inferred from homology"/>
<dbReference type="PANTHER" id="PTHR35841:SF1">
    <property type="entry name" value="PHOSPHONATES-BINDING PERIPLASMIC PROTEIN"/>
    <property type="match status" value="1"/>
</dbReference>
<dbReference type="HOGENOM" id="CLU_051472_0_0_9"/>
<comment type="similarity">
    <text evidence="1">Belongs to the phosphate/phosphite/phosphonate binding protein family.</text>
</comment>
<name>G9WGU2_9LACO</name>
<keyword evidence="6" id="KW-1185">Reference proteome</keyword>
<dbReference type="Pfam" id="PF12974">
    <property type="entry name" value="Phosphonate-bd"/>
    <property type="match status" value="1"/>
</dbReference>
<dbReference type="CDD" id="cd01071">
    <property type="entry name" value="PBP2_PhnD_like"/>
    <property type="match status" value="1"/>
</dbReference>
<dbReference type="GO" id="GO:0043190">
    <property type="term" value="C:ATP-binding cassette (ABC) transporter complex"/>
    <property type="evidence" value="ECO:0007669"/>
    <property type="project" value="InterPro"/>
</dbReference>
<dbReference type="PATRIC" id="fig|1045004.4.peg.1250"/>
<evidence type="ECO:0000313" key="6">
    <source>
        <dbReference type="Proteomes" id="UP000004959"/>
    </source>
</evidence>
<dbReference type="AlphaFoldDB" id="G9WGU2"/>
<evidence type="ECO:0000259" key="4">
    <source>
        <dbReference type="SMART" id="SM00062"/>
    </source>
</evidence>
<dbReference type="NCBIfam" id="TIGR01098">
    <property type="entry name" value="3A0109s03R"/>
    <property type="match status" value="1"/>
</dbReference>
<feature type="signal peptide" evidence="3">
    <location>
        <begin position="1"/>
        <end position="28"/>
    </location>
</feature>
<evidence type="ECO:0000256" key="1">
    <source>
        <dbReference type="ARBA" id="ARBA00007162"/>
    </source>
</evidence>
<dbReference type="EMBL" id="AFVZ01000001">
    <property type="protein sequence ID" value="EHN59350.1"/>
    <property type="molecule type" value="Genomic_DNA"/>
</dbReference>
<comment type="caution">
    <text evidence="5">The sequence shown here is derived from an EMBL/GenBank/DDBJ whole genome shotgun (WGS) entry which is preliminary data.</text>
</comment>